<name>A0AAN9LTE4_PHACN</name>
<organism evidence="1 2">
    <name type="scientific">Phaseolus coccineus</name>
    <name type="common">Scarlet runner bean</name>
    <name type="synonym">Phaseolus multiflorus</name>
    <dbReference type="NCBI Taxonomy" id="3886"/>
    <lineage>
        <taxon>Eukaryota</taxon>
        <taxon>Viridiplantae</taxon>
        <taxon>Streptophyta</taxon>
        <taxon>Embryophyta</taxon>
        <taxon>Tracheophyta</taxon>
        <taxon>Spermatophyta</taxon>
        <taxon>Magnoliopsida</taxon>
        <taxon>eudicotyledons</taxon>
        <taxon>Gunneridae</taxon>
        <taxon>Pentapetalae</taxon>
        <taxon>rosids</taxon>
        <taxon>fabids</taxon>
        <taxon>Fabales</taxon>
        <taxon>Fabaceae</taxon>
        <taxon>Papilionoideae</taxon>
        <taxon>50 kb inversion clade</taxon>
        <taxon>NPAAA clade</taxon>
        <taxon>indigoferoid/millettioid clade</taxon>
        <taxon>Phaseoleae</taxon>
        <taxon>Phaseolus</taxon>
    </lineage>
</organism>
<evidence type="ECO:0000313" key="1">
    <source>
        <dbReference type="EMBL" id="KAK7341789.1"/>
    </source>
</evidence>
<comment type="caution">
    <text evidence="1">The sequence shown here is derived from an EMBL/GenBank/DDBJ whole genome shotgun (WGS) entry which is preliminary data.</text>
</comment>
<proteinExistence type="predicted"/>
<dbReference type="AlphaFoldDB" id="A0AAN9LTE4"/>
<reference evidence="1 2" key="1">
    <citation type="submission" date="2024-01" db="EMBL/GenBank/DDBJ databases">
        <title>The genomes of 5 underutilized Papilionoideae crops provide insights into root nodulation and disease resistanc.</title>
        <authorList>
            <person name="Jiang F."/>
        </authorList>
    </citation>
    <scope>NUCLEOTIDE SEQUENCE [LARGE SCALE GENOMIC DNA]</scope>
    <source>
        <strain evidence="1">JINMINGXINNONG_FW02</strain>
        <tissue evidence="1">Leaves</tissue>
    </source>
</reference>
<protein>
    <submittedName>
        <fullName evidence="1">Uncharacterized protein</fullName>
    </submittedName>
</protein>
<sequence>MQFMLNLRVTHGLPLSLSGITNPFSFSKEIADHDSRRKTMKMQRSVGREGVHANHQQKGIIITNFETCSVIMAEEYGDLDDVILHYLFYTHLNLTAKAA</sequence>
<dbReference type="Proteomes" id="UP001374584">
    <property type="component" value="Unassembled WGS sequence"/>
</dbReference>
<evidence type="ECO:0000313" key="2">
    <source>
        <dbReference type="Proteomes" id="UP001374584"/>
    </source>
</evidence>
<keyword evidence="2" id="KW-1185">Reference proteome</keyword>
<dbReference type="EMBL" id="JAYMYR010000009">
    <property type="protein sequence ID" value="KAK7341789.1"/>
    <property type="molecule type" value="Genomic_DNA"/>
</dbReference>
<gene>
    <name evidence="1" type="ORF">VNO80_24728</name>
</gene>
<accession>A0AAN9LTE4</accession>